<evidence type="ECO:0000256" key="3">
    <source>
        <dbReference type="ARBA" id="ARBA00022946"/>
    </source>
</evidence>
<dbReference type="GO" id="GO:0008631">
    <property type="term" value="P:intrinsic apoptotic signaling pathway in response to oxidative stress"/>
    <property type="evidence" value="ECO:0007669"/>
    <property type="project" value="TreeGrafter"/>
</dbReference>
<evidence type="ECO:0000256" key="1">
    <source>
        <dbReference type="ARBA" id="ARBA00004173"/>
    </source>
</evidence>
<keyword evidence="3" id="KW-0809">Transit peptide</keyword>
<dbReference type="Gene3D" id="1.20.58.70">
    <property type="match status" value="1"/>
</dbReference>
<dbReference type="GO" id="GO:0005739">
    <property type="term" value="C:mitochondrion"/>
    <property type="evidence" value="ECO:0007669"/>
    <property type="project" value="UniProtKB-SubCell"/>
</dbReference>
<evidence type="ECO:0000313" key="8">
    <source>
        <dbReference type="Proteomes" id="UP001152320"/>
    </source>
</evidence>
<name>A0A9Q1HLI3_HOLLE</name>
<comment type="caution">
    <text evidence="7">The sequence shown here is derived from an EMBL/GenBank/DDBJ whole genome shotgun (WGS) entry which is preliminary data.</text>
</comment>
<evidence type="ECO:0000313" key="7">
    <source>
        <dbReference type="EMBL" id="KAJ8049738.1"/>
    </source>
</evidence>
<dbReference type="AlphaFoldDB" id="A0A9Q1HLI3"/>
<protein>
    <recommendedName>
        <fullName evidence="5">Direct IAP-binding protein with low pI</fullName>
    </recommendedName>
</protein>
<dbReference type="PANTHER" id="PTHR32247:SF3">
    <property type="entry name" value="DIABLO IAP-BINDING MITOCHONDRIAL PROTEIN"/>
    <property type="match status" value="1"/>
</dbReference>
<dbReference type="EMBL" id="JAIZAY010000001">
    <property type="protein sequence ID" value="KAJ8049738.1"/>
    <property type="molecule type" value="Genomic_DNA"/>
</dbReference>
<reference evidence="7" key="1">
    <citation type="submission" date="2021-10" db="EMBL/GenBank/DDBJ databases">
        <title>Tropical sea cucumber genome reveals ecological adaptation and Cuvierian tubules defense mechanism.</title>
        <authorList>
            <person name="Chen T."/>
        </authorList>
    </citation>
    <scope>NUCLEOTIDE SEQUENCE</scope>
    <source>
        <strain evidence="7">Nanhai2018</strain>
        <tissue evidence="7">Muscle</tissue>
    </source>
</reference>
<dbReference type="Proteomes" id="UP001152320">
    <property type="component" value="Chromosome 1"/>
</dbReference>
<sequence>MVTPLTFRWRTMLTCYVKKTMTVIRSFRNVAGYSETCSHLLTQDTFPWAFSSRSKIFIVSGGCLLTTLCAVPFVSPSAPGRELRKLEDVDSSGLSHRSLLRNASAAVVTSAIALVSQSLASLNELTSQYVKEVYNLVKLYDDHNAIAGKQLGKMEDDLWQEIIQTRVNLTEKKRQIQEVEAVLTSSLLVLQSAGEAAFNAGVENSAIEAKIKQQQTTEYLSMIQNDMRKAETELTKIQAKNILETTDDEET</sequence>
<comment type="similarity">
    <text evidence="6">Belongs to the Smac/DIABLO protein family.</text>
</comment>
<accession>A0A9Q1HLI3</accession>
<dbReference type="InterPro" id="IPR009062">
    <property type="entry name" value="Smac/DIABLO-like_sf"/>
</dbReference>
<comment type="subcellular location">
    <subcellularLocation>
        <location evidence="1">Mitochondrion</location>
    </subcellularLocation>
</comment>
<dbReference type="SUPFAM" id="SSF46984">
    <property type="entry name" value="Smac/diablo"/>
    <property type="match status" value="1"/>
</dbReference>
<dbReference type="GO" id="GO:0051402">
    <property type="term" value="P:neuron apoptotic process"/>
    <property type="evidence" value="ECO:0007669"/>
    <property type="project" value="TreeGrafter"/>
</dbReference>
<evidence type="ECO:0000256" key="5">
    <source>
        <dbReference type="ARBA" id="ARBA00033049"/>
    </source>
</evidence>
<organism evidence="7 8">
    <name type="scientific">Holothuria leucospilota</name>
    <name type="common">Black long sea cucumber</name>
    <name type="synonym">Mertensiothuria leucospilota</name>
    <dbReference type="NCBI Taxonomy" id="206669"/>
    <lineage>
        <taxon>Eukaryota</taxon>
        <taxon>Metazoa</taxon>
        <taxon>Echinodermata</taxon>
        <taxon>Eleutherozoa</taxon>
        <taxon>Echinozoa</taxon>
        <taxon>Holothuroidea</taxon>
        <taxon>Aspidochirotacea</taxon>
        <taxon>Aspidochirotida</taxon>
        <taxon>Holothuriidae</taxon>
        <taxon>Holothuria</taxon>
    </lineage>
</organism>
<dbReference type="PANTHER" id="PTHR32247">
    <property type="entry name" value="DIABLO HOMOLOG, MITOCHONDRIAL"/>
    <property type="match status" value="1"/>
</dbReference>
<evidence type="ECO:0000256" key="4">
    <source>
        <dbReference type="ARBA" id="ARBA00023128"/>
    </source>
</evidence>
<dbReference type="Pfam" id="PF09057">
    <property type="entry name" value="Smac_DIABLO"/>
    <property type="match status" value="1"/>
</dbReference>
<dbReference type="InterPro" id="IPR015142">
    <property type="entry name" value="Smac_DIABLO"/>
</dbReference>
<evidence type="ECO:0000256" key="6">
    <source>
        <dbReference type="ARBA" id="ARBA00046319"/>
    </source>
</evidence>
<gene>
    <name evidence="7" type="ORF">HOLleu_02617</name>
</gene>
<evidence type="ECO:0000256" key="2">
    <source>
        <dbReference type="ARBA" id="ARBA00022703"/>
    </source>
</evidence>
<keyword evidence="4" id="KW-0496">Mitochondrion</keyword>
<keyword evidence="8" id="KW-1185">Reference proteome</keyword>
<keyword evidence="2" id="KW-0053">Apoptosis</keyword>
<proteinExistence type="inferred from homology"/>
<dbReference type="OrthoDB" id="6153032at2759"/>